<name>A0A931GZ62_9BACT</name>
<dbReference type="EMBL" id="JADWYR010000002">
    <property type="protein sequence ID" value="MBG9378046.1"/>
    <property type="molecule type" value="Genomic_DNA"/>
</dbReference>
<evidence type="ECO:0000313" key="2">
    <source>
        <dbReference type="Proteomes" id="UP000628448"/>
    </source>
</evidence>
<keyword evidence="2" id="KW-1185">Reference proteome</keyword>
<organism evidence="1 2">
    <name type="scientific">Panacibacter microcysteis</name>
    <dbReference type="NCBI Taxonomy" id="2793269"/>
    <lineage>
        <taxon>Bacteria</taxon>
        <taxon>Pseudomonadati</taxon>
        <taxon>Bacteroidota</taxon>
        <taxon>Chitinophagia</taxon>
        <taxon>Chitinophagales</taxon>
        <taxon>Chitinophagaceae</taxon>
        <taxon>Panacibacter</taxon>
    </lineage>
</organism>
<dbReference type="RefSeq" id="WP_196992104.1">
    <property type="nucleotide sequence ID" value="NZ_JADWYR010000002.1"/>
</dbReference>
<dbReference type="AlphaFoldDB" id="A0A931GZ62"/>
<protein>
    <submittedName>
        <fullName evidence="1">Uncharacterized protein</fullName>
    </submittedName>
</protein>
<accession>A0A931GZ62</accession>
<dbReference type="Proteomes" id="UP000628448">
    <property type="component" value="Unassembled WGS sequence"/>
</dbReference>
<gene>
    <name evidence="1" type="ORF">I5907_17540</name>
</gene>
<reference evidence="1" key="1">
    <citation type="submission" date="2020-11" db="EMBL/GenBank/DDBJ databases">
        <title>Bacterial whole genome sequence for Panacibacter sp. DH6.</title>
        <authorList>
            <person name="Le V."/>
            <person name="Ko S."/>
            <person name="Ahn C.-Y."/>
            <person name="Oh H.-M."/>
        </authorList>
    </citation>
    <scope>NUCLEOTIDE SEQUENCE</scope>
    <source>
        <strain evidence="1">DH6</strain>
    </source>
</reference>
<evidence type="ECO:0000313" key="1">
    <source>
        <dbReference type="EMBL" id="MBG9378046.1"/>
    </source>
</evidence>
<proteinExistence type="predicted"/>
<comment type="caution">
    <text evidence="1">The sequence shown here is derived from an EMBL/GenBank/DDBJ whole genome shotgun (WGS) entry which is preliminary data.</text>
</comment>
<sequence>MKKHLLYVTVAMVLAIAAMGKQVIALMTPAKPVEKSVSFALYKEGNYAADIYHNTFAGVHIVIEKVNGKSRKKVWDKTFDAQMLQQYPSMQEAIAQTVSISNVFDNKEHLEVSYTLTYNTKGSELQMQSGIVVKGNGNDKVYIGI</sequence>